<dbReference type="InterPro" id="IPR052534">
    <property type="entry name" value="Extracell_DNA_Util/SecSys_Comp"/>
</dbReference>
<dbReference type="AlphaFoldDB" id="Q212Y9"/>
<proteinExistence type="predicted"/>
<dbReference type="EMBL" id="CP000301">
    <property type="protein sequence ID" value="ABD88547.1"/>
    <property type="molecule type" value="Genomic_DNA"/>
</dbReference>
<name>Q212Y9_RHOPB</name>
<dbReference type="InterPro" id="IPR007813">
    <property type="entry name" value="PilN"/>
</dbReference>
<accession>Q212Y9</accession>
<dbReference type="HOGENOM" id="CLU_787149_0_0_5"/>
<dbReference type="eggNOG" id="COG3166">
    <property type="taxonomic scope" value="Bacteria"/>
</dbReference>
<gene>
    <name evidence="1" type="ordered locus">RPC_3002</name>
</gene>
<sequence>MSSLGLVAKAFSLWIETVARTVSAPLEKLKSVRRIEVVEDDAGIFTMQLPAKPGKGGDMPPCRIAAAEGQICRSLSPEWAAMIRGGRIEVLLRPSRFVFRQLDLPSRAVEFLNGIIRAQIDRLTPWTASEAVYHWTPPRGVAGDRIELTIVATGRAAVVSLAQEFSDCGAAIVEVSTAPFGAERVMVHNQRAGGRTGFGRLRLALVAGLATAAVLAVLSRGVAGLLCDSYDTQQQQIQRRIAERRAILRGSQIGSATTPIELLARRKLTTPSSVMAIEALSALLPDDTYATDVRIEGNKLQLVGITRNAPSLIQILEQSPHFSSAVFFAPTTRAANEPGERFHIEARLKAHFGFGS</sequence>
<dbReference type="Pfam" id="PF05137">
    <property type="entry name" value="PilN"/>
    <property type="match status" value="1"/>
</dbReference>
<dbReference type="KEGG" id="rpc:RPC_3002"/>
<reference evidence="1" key="1">
    <citation type="submission" date="2006-03" db="EMBL/GenBank/DDBJ databases">
        <title>Complete sequence of Rhodopseudomonas palustris BisB18.</title>
        <authorList>
            <consortium name="US DOE Joint Genome Institute"/>
            <person name="Copeland A."/>
            <person name="Lucas S."/>
            <person name="Lapidus A."/>
            <person name="Barry K."/>
            <person name="Detter J.C."/>
            <person name="Glavina del Rio T."/>
            <person name="Hammon N."/>
            <person name="Israni S."/>
            <person name="Dalin E."/>
            <person name="Tice H."/>
            <person name="Pitluck S."/>
            <person name="Chain P."/>
            <person name="Malfatti S."/>
            <person name="Shin M."/>
            <person name="Vergez L."/>
            <person name="Schmutz J."/>
            <person name="Larimer F."/>
            <person name="Land M."/>
            <person name="Hauser L."/>
            <person name="Pelletier D.A."/>
            <person name="Kyrpides N."/>
            <person name="Anderson I."/>
            <person name="Oda Y."/>
            <person name="Harwood C.S."/>
            <person name="Richardson P."/>
        </authorList>
    </citation>
    <scope>NUCLEOTIDE SEQUENCE [LARGE SCALE GENOMIC DNA]</scope>
    <source>
        <strain evidence="1">BisB18</strain>
    </source>
</reference>
<organism evidence="1">
    <name type="scientific">Rhodopseudomonas palustris (strain BisB18)</name>
    <dbReference type="NCBI Taxonomy" id="316056"/>
    <lineage>
        <taxon>Bacteria</taxon>
        <taxon>Pseudomonadati</taxon>
        <taxon>Pseudomonadota</taxon>
        <taxon>Alphaproteobacteria</taxon>
        <taxon>Hyphomicrobiales</taxon>
        <taxon>Nitrobacteraceae</taxon>
        <taxon>Rhodopseudomonas</taxon>
    </lineage>
</organism>
<dbReference type="PANTHER" id="PTHR40278:SF1">
    <property type="entry name" value="DNA UTILIZATION PROTEIN HOFN"/>
    <property type="match status" value="1"/>
</dbReference>
<dbReference type="PANTHER" id="PTHR40278">
    <property type="entry name" value="DNA UTILIZATION PROTEIN HOFN"/>
    <property type="match status" value="1"/>
</dbReference>
<dbReference type="RefSeq" id="WP_011473442.1">
    <property type="nucleotide sequence ID" value="NC_007925.1"/>
</dbReference>
<protein>
    <submittedName>
        <fullName evidence="1">Fimbrial assembly</fullName>
    </submittedName>
</protein>
<dbReference type="STRING" id="316056.RPC_3002"/>
<evidence type="ECO:0000313" key="1">
    <source>
        <dbReference type="EMBL" id="ABD88547.1"/>
    </source>
</evidence>